<dbReference type="RefSeq" id="WP_024038372.1">
    <property type="nucleotide sequence ID" value="NZ_CACRUE010000036.1"/>
</dbReference>
<organism evidence="1">
    <name type="scientific">Intestinibacter bartlettii</name>
    <dbReference type="NCBI Taxonomy" id="261299"/>
    <lineage>
        <taxon>Bacteria</taxon>
        <taxon>Bacillati</taxon>
        <taxon>Bacillota</taxon>
        <taxon>Clostridia</taxon>
        <taxon>Peptostreptococcales</taxon>
        <taxon>Peptostreptococcaceae</taxon>
        <taxon>Intestinibacter</taxon>
    </lineage>
</organism>
<proteinExistence type="predicted"/>
<evidence type="ECO:0000313" key="1">
    <source>
        <dbReference type="EMBL" id="VYU41737.1"/>
    </source>
</evidence>
<dbReference type="EMBL" id="CACRUE010000036">
    <property type="protein sequence ID" value="VYU41737.1"/>
    <property type="molecule type" value="Genomic_DNA"/>
</dbReference>
<evidence type="ECO:0008006" key="2">
    <source>
        <dbReference type="Google" id="ProtNLM"/>
    </source>
</evidence>
<dbReference type="AlphaFoldDB" id="A0A6N3EV46"/>
<gene>
    <name evidence="1" type="ORF">IBLFYP30_02603</name>
</gene>
<name>A0A6N3EV46_9FIRM</name>
<accession>A0A6N3EV46</accession>
<protein>
    <recommendedName>
        <fullName evidence="2">Replication initiator A N-terminal domain-containing protein</fullName>
    </recommendedName>
</protein>
<sequence length="126" mass="14776">MKFTILGFSHPAAYDLGLDINDLAILRWYIDFKESGYMNKKVIDGKEFYLVIYEYVLEDLPILGMKKDAVYRRFKKMCDKKILERRTINEGGKFPYFAIGENYAKLVDFTFIDEFIANLNNDDNAS</sequence>
<reference evidence="1" key="1">
    <citation type="submission" date="2019-11" db="EMBL/GenBank/DDBJ databases">
        <authorList>
            <person name="Feng L."/>
        </authorList>
    </citation>
    <scope>NUCLEOTIDE SEQUENCE</scope>
    <source>
        <strain evidence="1">IbartlettiiLFYP30</strain>
    </source>
</reference>